<dbReference type="PANTHER" id="PTHR35601:SF1">
    <property type="entry name" value="TOXIN RELE"/>
    <property type="match status" value="1"/>
</dbReference>
<geneLocation type="plasmid" evidence="2">
    <name>pRGFK1763</name>
</geneLocation>
<accession>A0A0H5Q706</accession>
<protein>
    <submittedName>
        <fullName evidence="2">Uncharacterized protein</fullName>
    </submittedName>
</protein>
<proteinExistence type="predicted"/>
<sequence length="86" mass="10132">MTVTLTAEAKKDLKKFDKPVRKRIIRYLEEVSKLKNPRSRGKALIGNLMGMWRYRVGDYRILCKIKDGELIILVLEVGHRKNIYDK</sequence>
<dbReference type="Gene3D" id="3.30.2310.20">
    <property type="entry name" value="RelE-like"/>
    <property type="match status" value="1"/>
</dbReference>
<reference evidence="2" key="2">
    <citation type="submission" date="2015-07" db="EMBL/GenBank/DDBJ databases">
        <title>Plasmids, circular viruses and viroids from rat gut.</title>
        <authorList>
            <person name="Jorgensen T.J."/>
            <person name="Hansen M.A."/>
            <person name="Xu Z."/>
            <person name="Tabak M.A."/>
            <person name="Sorensen S.J."/>
            <person name="Hansen L.H."/>
        </authorList>
    </citation>
    <scope>NUCLEOTIDE SEQUENCE</scope>
    <source>
        <plasmid evidence="2">pRGFK1763</plasmid>
    </source>
</reference>
<dbReference type="Pfam" id="PF05016">
    <property type="entry name" value="ParE_toxin"/>
    <property type="match status" value="1"/>
</dbReference>
<evidence type="ECO:0000313" key="2">
    <source>
        <dbReference type="EMBL" id="CRY97821.1"/>
    </source>
</evidence>
<reference evidence="2" key="1">
    <citation type="submission" date="2015-06" db="EMBL/GenBank/DDBJ databases">
        <authorList>
            <person name="Joergensen T."/>
        </authorList>
    </citation>
    <scope>NUCLEOTIDE SEQUENCE</scope>
    <source>
        <plasmid evidence="2">pRGFK1763</plasmid>
    </source>
</reference>
<dbReference type="NCBIfam" id="TIGR02385">
    <property type="entry name" value="RelE_StbE"/>
    <property type="match status" value="1"/>
</dbReference>
<evidence type="ECO:0000256" key="1">
    <source>
        <dbReference type="ARBA" id="ARBA00022649"/>
    </source>
</evidence>
<dbReference type="EMBL" id="LN854264">
    <property type="protein sequence ID" value="CRY97821.1"/>
    <property type="molecule type" value="Genomic_DNA"/>
</dbReference>
<dbReference type="PANTHER" id="PTHR35601">
    <property type="entry name" value="TOXIN RELE"/>
    <property type="match status" value="1"/>
</dbReference>
<organism evidence="2">
    <name type="scientific">uncultured prokaryote</name>
    <dbReference type="NCBI Taxonomy" id="198431"/>
    <lineage>
        <taxon>unclassified sequences</taxon>
        <taxon>environmental samples</taxon>
    </lineage>
</organism>
<dbReference type="SUPFAM" id="SSF143011">
    <property type="entry name" value="RelE-like"/>
    <property type="match status" value="1"/>
</dbReference>
<dbReference type="AlphaFoldDB" id="A0A0H5Q706"/>
<keyword evidence="2" id="KW-0614">Plasmid</keyword>
<name>A0A0H5Q706_9ZZZZ</name>
<dbReference type="InterPro" id="IPR007712">
    <property type="entry name" value="RelE/ParE_toxin"/>
</dbReference>
<keyword evidence="1" id="KW-1277">Toxin-antitoxin system</keyword>
<dbReference type="InterPro" id="IPR035093">
    <property type="entry name" value="RelE/ParE_toxin_dom_sf"/>
</dbReference>